<protein>
    <recommendedName>
        <fullName evidence="2">Reverse transcriptase Ty1/copia-type domain-containing protein</fullName>
    </recommendedName>
</protein>
<feature type="compositionally biased region" description="Polar residues" evidence="1">
    <location>
        <begin position="42"/>
        <end position="54"/>
    </location>
</feature>
<comment type="caution">
    <text evidence="3">The sequence shown here is derived from an EMBL/GenBank/DDBJ whole genome shotgun (WGS) entry which is preliminary data.</text>
</comment>
<organism evidence="3 4">
    <name type="scientific">Vitis vinifera</name>
    <name type="common">Grape</name>
    <dbReference type="NCBI Taxonomy" id="29760"/>
    <lineage>
        <taxon>Eukaryota</taxon>
        <taxon>Viridiplantae</taxon>
        <taxon>Streptophyta</taxon>
        <taxon>Embryophyta</taxon>
        <taxon>Tracheophyta</taxon>
        <taxon>Spermatophyta</taxon>
        <taxon>Magnoliopsida</taxon>
        <taxon>eudicotyledons</taxon>
        <taxon>Gunneridae</taxon>
        <taxon>Pentapetalae</taxon>
        <taxon>rosids</taxon>
        <taxon>Vitales</taxon>
        <taxon>Vitaceae</taxon>
        <taxon>Viteae</taxon>
        <taxon>Vitis</taxon>
    </lineage>
</organism>
<proteinExistence type="predicted"/>
<accession>A0A438CVP7</accession>
<evidence type="ECO:0000259" key="2">
    <source>
        <dbReference type="Pfam" id="PF07727"/>
    </source>
</evidence>
<feature type="domain" description="Reverse transcriptase Ty1/copia-type" evidence="2">
    <location>
        <begin position="205"/>
        <end position="273"/>
    </location>
</feature>
<evidence type="ECO:0000313" key="4">
    <source>
        <dbReference type="Proteomes" id="UP000288805"/>
    </source>
</evidence>
<sequence>MSEDCFQEISSPQLPNSPPTEQLPPLLSESPIITESRVPSMLENSVTGEDTNSPPAEPPKQQLRVYSRNSPLDVQGETCEETGDNLNKPVALRKGVRSCTQHPISNFVSHHRLSTSFQAFVTHISSEETMPRNIHEALKNPKWREAVMEEMKALQKNNTWKIVDLPGANSDWPLYQLDIKNAFLNRELVEEVYMELPPGFFDDQGDNIDGMEKLKRVLAIEFEVKDLDLLRYFLGMEVARTTQGIVVCQRKYTIDLLEETRMLGCKPIDTPMEVN</sequence>
<dbReference type="Proteomes" id="UP000288805">
    <property type="component" value="Unassembled WGS sequence"/>
</dbReference>
<evidence type="ECO:0000313" key="3">
    <source>
        <dbReference type="EMBL" id="RVW27276.1"/>
    </source>
</evidence>
<gene>
    <name evidence="3" type="ORF">CK203_103085</name>
</gene>
<feature type="region of interest" description="Disordered" evidence="1">
    <location>
        <begin position="1"/>
        <end position="68"/>
    </location>
</feature>
<dbReference type="EMBL" id="QGNW01001960">
    <property type="protein sequence ID" value="RVW27276.1"/>
    <property type="molecule type" value="Genomic_DNA"/>
</dbReference>
<evidence type="ECO:0000256" key="1">
    <source>
        <dbReference type="SAM" id="MobiDB-lite"/>
    </source>
</evidence>
<dbReference type="AlphaFoldDB" id="A0A438CVP7"/>
<reference evidence="3 4" key="1">
    <citation type="journal article" date="2018" name="PLoS Genet.">
        <title>Population sequencing reveals clonal diversity and ancestral inbreeding in the grapevine cultivar Chardonnay.</title>
        <authorList>
            <person name="Roach M.J."/>
            <person name="Johnson D.L."/>
            <person name="Bohlmann J."/>
            <person name="van Vuuren H.J."/>
            <person name="Jones S.J."/>
            <person name="Pretorius I.S."/>
            <person name="Schmidt S.A."/>
            <person name="Borneman A.R."/>
        </authorList>
    </citation>
    <scope>NUCLEOTIDE SEQUENCE [LARGE SCALE GENOMIC DNA]</scope>
    <source>
        <strain evidence="4">cv. Chardonnay</strain>
        <tissue evidence="3">Leaf</tissue>
    </source>
</reference>
<dbReference type="Pfam" id="PF07727">
    <property type="entry name" value="RVT_2"/>
    <property type="match status" value="1"/>
</dbReference>
<name>A0A438CVP7_VITVI</name>
<dbReference type="InterPro" id="IPR013103">
    <property type="entry name" value="RVT_2"/>
</dbReference>